<feature type="transmembrane region" description="Helical" evidence="2">
    <location>
        <begin position="682"/>
        <end position="706"/>
    </location>
</feature>
<comment type="caution">
    <text evidence="4">The sequence shown here is derived from an EMBL/GenBank/DDBJ whole genome shotgun (WGS) entry which is preliminary data.</text>
</comment>
<evidence type="ECO:0000256" key="1">
    <source>
        <dbReference type="SAM" id="MobiDB-lite"/>
    </source>
</evidence>
<feature type="chain" id="PRO_5018253560" description="MBG domain-containing protein" evidence="3">
    <location>
        <begin position="43"/>
        <end position="713"/>
    </location>
</feature>
<keyword evidence="2" id="KW-1133">Transmembrane helix</keyword>
<dbReference type="Proteomes" id="UP000269591">
    <property type="component" value="Unassembled WGS sequence"/>
</dbReference>
<protein>
    <recommendedName>
        <fullName evidence="6">MBG domain-containing protein</fullName>
    </recommendedName>
</protein>
<evidence type="ECO:0000313" key="4">
    <source>
        <dbReference type="EMBL" id="RNL40390.1"/>
    </source>
</evidence>
<proteinExistence type="predicted"/>
<feature type="region of interest" description="Disordered" evidence="1">
    <location>
        <begin position="639"/>
        <end position="676"/>
    </location>
</feature>
<evidence type="ECO:0000256" key="2">
    <source>
        <dbReference type="SAM" id="Phobius"/>
    </source>
</evidence>
<evidence type="ECO:0000313" key="5">
    <source>
        <dbReference type="Proteomes" id="UP000269591"/>
    </source>
</evidence>
<keyword evidence="2" id="KW-0472">Membrane</keyword>
<organism evidence="4 5">
    <name type="scientific">Slackia equolifaciens</name>
    <dbReference type="NCBI Taxonomy" id="498718"/>
    <lineage>
        <taxon>Bacteria</taxon>
        <taxon>Bacillati</taxon>
        <taxon>Actinomycetota</taxon>
        <taxon>Coriobacteriia</taxon>
        <taxon>Eggerthellales</taxon>
        <taxon>Eggerthellaceae</taxon>
        <taxon>Slackia</taxon>
    </lineage>
</organism>
<reference evidence="5" key="1">
    <citation type="submission" date="2018-05" db="EMBL/GenBank/DDBJ databases">
        <title>Genome Sequencing of selected type strains of the family Eggerthellaceae.</title>
        <authorList>
            <person name="Danylec N."/>
            <person name="Stoll D.A."/>
            <person name="Doetsch A."/>
            <person name="Huch M."/>
        </authorList>
    </citation>
    <scope>NUCLEOTIDE SEQUENCE [LARGE SCALE GENOMIC DNA]</scope>
    <source>
        <strain evidence="5">DSM 24851</strain>
    </source>
</reference>
<accession>A0A3N0B0K7</accession>
<evidence type="ECO:0000256" key="3">
    <source>
        <dbReference type="SAM" id="SignalP"/>
    </source>
</evidence>
<dbReference type="EMBL" id="QIBX01000007">
    <property type="protein sequence ID" value="RNL40390.1"/>
    <property type="molecule type" value="Genomic_DNA"/>
</dbReference>
<keyword evidence="5" id="KW-1185">Reference proteome</keyword>
<keyword evidence="2" id="KW-0812">Transmembrane</keyword>
<name>A0A3N0B0K7_9ACTN</name>
<keyword evidence="3" id="KW-0732">Signal</keyword>
<sequence length="713" mass="73273">MSGANVARAHHLSRAALPFAAMLAGVLALCGLSWMTPPVAYAADQVNEPIVIDENTPAEGASGPGWEWEWAGSAGTLTLDNADIVIPDTYSGNASAAIVLPAGSTIHLIGENSIVMAAGSASADDAYAAIECDDDLLITGDASSSASIRAEAAGSAGQGICAMGDLNIGVVELNVIADTTASSEAWGSTGIYVGGNLVINNAATVAVTGSEYGLHVAGSANITDARQVKFGTENASAEGNSALVEGEAMISGVEEVIITGSAFESRGQMTIAASTLTASIDDSDWALYAHQGIEITDGSFVEASSPRNVIETNGHMLIQDSDVRAEGIGEESTAIFVSGDLTIADSNVTALGDEAVADTVGIFVRAASGSDYAGTLTLEGEPYVVAEGSLAAILFTSSAEDWEGNHVVLDPAIGVIEGGMLTYAERSLPDPKGNVERSNNVMSLWTYATDKVTIDDYYRVNGASQRVVIGAEHTVLFVTDNGDPATGLKSIKAIAADGTEYAAEEWLDGSHVGYYRFPRDLPVGAYELEFDPGYETADSATISVSDAGSQVFTFNFCTVEMKQADNVWAWLVQPSTGDRVSVLEHMLIGAELELGAQPDKGYAFAEYRATGAAPMWENGDSGVANQTVVVEGATAIEPTVKAESAAPGAGDEGKDQNPGTDTTPDAPSSGDKVSSLPTTGDALGGVVVPVAIVAALAMIAAIAAACKRIRGVR</sequence>
<feature type="signal peptide" evidence="3">
    <location>
        <begin position="1"/>
        <end position="42"/>
    </location>
</feature>
<evidence type="ECO:0008006" key="6">
    <source>
        <dbReference type="Google" id="ProtNLM"/>
    </source>
</evidence>
<dbReference type="AlphaFoldDB" id="A0A3N0B0K7"/>
<feature type="compositionally biased region" description="Polar residues" evidence="1">
    <location>
        <begin position="657"/>
        <end position="676"/>
    </location>
</feature>
<dbReference type="RefSeq" id="WP_123208746.1">
    <property type="nucleotide sequence ID" value="NZ_JBHTHO010000015.1"/>
</dbReference>
<gene>
    <name evidence="4" type="ORF">DMP06_05510</name>
</gene>